<feature type="compositionally biased region" description="Basic and acidic residues" evidence="1">
    <location>
        <begin position="43"/>
        <end position="60"/>
    </location>
</feature>
<protein>
    <submittedName>
        <fullName evidence="2">Uncharacterized protein</fullName>
    </submittedName>
</protein>
<feature type="region of interest" description="Disordered" evidence="1">
    <location>
        <begin position="17"/>
        <end position="66"/>
    </location>
</feature>
<organism evidence="2 3">
    <name type="scientific">Phyllostomus discolor</name>
    <name type="common">pale spear-nosed bat</name>
    <dbReference type="NCBI Taxonomy" id="89673"/>
    <lineage>
        <taxon>Eukaryota</taxon>
        <taxon>Metazoa</taxon>
        <taxon>Chordata</taxon>
        <taxon>Craniata</taxon>
        <taxon>Vertebrata</taxon>
        <taxon>Euteleostomi</taxon>
        <taxon>Mammalia</taxon>
        <taxon>Eutheria</taxon>
        <taxon>Laurasiatheria</taxon>
        <taxon>Chiroptera</taxon>
        <taxon>Yangochiroptera</taxon>
        <taxon>Phyllostomidae</taxon>
        <taxon>Phyllostominae</taxon>
        <taxon>Phyllostomus</taxon>
    </lineage>
</organism>
<evidence type="ECO:0000313" key="2">
    <source>
        <dbReference type="EMBL" id="KAF6081747.1"/>
    </source>
</evidence>
<evidence type="ECO:0000313" key="3">
    <source>
        <dbReference type="Proteomes" id="UP000664940"/>
    </source>
</evidence>
<gene>
    <name evidence="2" type="ORF">HJG60_008766</name>
</gene>
<dbReference type="EMBL" id="JABVXQ010000013">
    <property type="protein sequence ID" value="KAF6081747.1"/>
    <property type="molecule type" value="Genomic_DNA"/>
</dbReference>
<proteinExistence type="predicted"/>
<accession>A0A833YSF7</accession>
<evidence type="ECO:0000256" key="1">
    <source>
        <dbReference type="SAM" id="MobiDB-lite"/>
    </source>
</evidence>
<feature type="region of interest" description="Disordered" evidence="1">
    <location>
        <begin position="85"/>
        <end position="104"/>
    </location>
</feature>
<reference evidence="2 3" key="1">
    <citation type="journal article" date="2020" name="Nature">
        <title>Six reference-quality genomes reveal evolution of bat adaptations.</title>
        <authorList>
            <person name="Jebb D."/>
            <person name="Huang Z."/>
            <person name="Pippel M."/>
            <person name="Hughes G.M."/>
            <person name="Lavrichenko K."/>
            <person name="Devanna P."/>
            <person name="Winkler S."/>
            <person name="Jermiin L.S."/>
            <person name="Skirmuntt E.C."/>
            <person name="Katzourakis A."/>
            <person name="Burkitt-Gray L."/>
            <person name="Ray D.A."/>
            <person name="Sullivan K.A.M."/>
            <person name="Roscito J.G."/>
            <person name="Kirilenko B.M."/>
            <person name="Davalos L.M."/>
            <person name="Corthals A.P."/>
            <person name="Power M.L."/>
            <person name="Jones G."/>
            <person name="Ransome R.D."/>
            <person name="Dechmann D.K.N."/>
            <person name="Locatelli A.G."/>
            <person name="Puechmaille S.J."/>
            <person name="Fedrigo O."/>
            <person name="Jarvis E.D."/>
            <person name="Hiller M."/>
            <person name="Vernes S.C."/>
            <person name="Myers E.W."/>
            <person name="Teeling E.C."/>
        </authorList>
    </citation>
    <scope>NUCLEOTIDE SEQUENCE [LARGE SCALE GENOMIC DNA]</scope>
    <source>
        <strain evidence="2">Bat1K_MPI-CBG_1</strain>
    </source>
</reference>
<dbReference type="Proteomes" id="UP000664940">
    <property type="component" value="Unassembled WGS sequence"/>
</dbReference>
<sequence length="121" mass="13304">MCLRGIKKVYSLFSKSLPPCPSTTTETENVDGRARSCKGPRTGCHDMDAKGEQTTERGSDEEGLQEGESLELRWNHIVTKCQAGRELRNLSPPSAHGEREAGYRKGLSQDLTTVGGEIRII</sequence>
<dbReference type="AlphaFoldDB" id="A0A833YSF7"/>
<name>A0A833YSF7_9CHIR</name>
<comment type="caution">
    <text evidence="2">The sequence shown here is derived from an EMBL/GenBank/DDBJ whole genome shotgun (WGS) entry which is preliminary data.</text>
</comment>